<evidence type="ECO:0000313" key="1">
    <source>
        <dbReference type="EMBL" id="KAG0284097.1"/>
    </source>
</evidence>
<name>A0A9P6QNG5_9FUNG</name>
<dbReference type="EMBL" id="JAAAIN010003770">
    <property type="protein sequence ID" value="KAG0284097.1"/>
    <property type="molecule type" value="Genomic_DNA"/>
</dbReference>
<sequence length="72" mass="8284">MSFPVVSIPPLSKPKPIYRSPAKKNMEKFSKNAVSSCNKVMSIPELRDKIFLQHGQKLTDWFLAKYSLVCFH</sequence>
<organism evidence="1 2">
    <name type="scientific">Linnemannia gamsii</name>
    <dbReference type="NCBI Taxonomy" id="64522"/>
    <lineage>
        <taxon>Eukaryota</taxon>
        <taxon>Fungi</taxon>
        <taxon>Fungi incertae sedis</taxon>
        <taxon>Mucoromycota</taxon>
        <taxon>Mortierellomycotina</taxon>
        <taxon>Mortierellomycetes</taxon>
        <taxon>Mortierellales</taxon>
        <taxon>Mortierellaceae</taxon>
        <taxon>Linnemannia</taxon>
    </lineage>
</organism>
<reference evidence="1" key="1">
    <citation type="journal article" date="2020" name="Fungal Divers.">
        <title>Resolving the Mortierellaceae phylogeny through synthesis of multi-gene phylogenetics and phylogenomics.</title>
        <authorList>
            <person name="Vandepol N."/>
            <person name="Liber J."/>
            <person name="Desiro A."/>
            <person name="Na H."/>
            <person name="Kennedy M."/>
            <person name="Barry K."/>
            <person name="Grigoriev I.V."/>
            <person name="Miller A.N."/>
            <person name="O'Donnell K."/>
            <person name="Stajich J.E."/>
            <person name="Bonito G."/>
        </authorList>
    </citation>
    <scope>NUCLEOTIDE SEQUENCE</scope>
    <source>
        <strain evidence="1">NVP60</strain>
    </source>
</reference>
<protein>
    <submittedName>
        <fullName evidence="1">Uncharacterized protein</fullName>
    </submittedName>
</protein>
<accession>A0A9P6QNG5</accession>
<evidence type="ECO:0000313" key="2">
    <source>
        <dbReference type="Proteomes" id="UP000823405"/>
    </source>
</evidence>
<gene>
    <name evidence="1" type="ORF">BGZ97_008306</name>
</gene>
<keyword evidence="2" id="KW-1185">Reference proteome</keyword>
<proteinExistence type="predicted"/>
<dbReference type="AlphaFoldDB" id="A0A9P6QNG5"/>
<comment type="caution">
    <text evidence="1">The sequence shown here is derived from an EMBL/GenBank/DDBJ whole genome shotgun (WGS) entry which is preliminary data.</text>
</comment>
<feature type="non-terminal residue" evidence="1">
    <location>
        <position position="72"/>
    </location>
</feature>
<dbReference type="Proteomes" id="UP000823405">
    <property type="component" value="Unassembled WGS sequence"/>
</dbReference>